<dbReference type="PANTHER" id="PTHR36930:SF1">
    <property type="entry name" value="MOSC DOMAIN-CONTAINING PROTEIN"/>
    <property type="match status" value="1"/>
</dbReference>
<evidence type="ECO:0000313" key="3">
    <source>
        <dbReference type="Proteomes" id="UP000017640"/>
    </source>
</evidence>
<name>U5T8E8_9GAMM</name>
<dbReference type="Gene3D" id="2.40.33.20">
    <property type="entry name" value="PK beta-barrel domain-like"/>
    <property type="match status" value="1"/>
</dbReference>
<sequence>MRLLLSQYPRSGRLDWIGLRPARHAPIDKPTAAAVNATGLVGDRYAGRSGKRAVTLIQAEHLPVIAALMGHPRIDPAITRRNLVVSGINLYALRGERFRVGDVLLEGTGTCDPCSFMEQSLGIGGYNAMRGHGGIIAQVLEPGWMNIGDPVVAELEDATS</sequence>
<dbReference type="PANTHER" id="PTHR36930">
    <property type="entry name" value="METAL-SULFUR CLUSTER BIOSYNTHESIS PROTEINS YUAD-RELATED"/>
    <property type="match status" value="1"/>
</dbReference>
<dbReference type="AlphaFoldDB" id="U5T8E8"/>
<feature type="domain" description="MOSC" evidence="1">
    <location>
        <begin position="20"/>
        <end position="154"/>
    </location>
</feature>
<keyword evidence="3" id="KW-1185">Reference proteome</keyword>
<proteinExistence type="predicted"/>
<dbReference type="InterPro" id="IPR005302">
    <property type="entry name" value="MoCF_Sase_C"/>
</dbReference>
<dbReference type="eggNOG" id="COG2258">
    <property type="taxonomic scope" value="Bacteria"/>
</dbReference>
<dbReference type="GO" id="GO:0030170">
    <property type="term" value="F:pyridoxal phosphate binding"/>
    <property type="evidence" value="ECO:0007669"/>
    <property type="project" value="InterPro"/>
</dbReference>
<protein>
    <recommendedName>
        <fullName evidence="1">MOSC domain-containing protein</fullName>
    </recommendedName>
</protein>
<dbReference type="SUPFAM" id="SSF50800">
    <property type="entry name" value="PK beta-barrel domain-like"/>
    <property type="match status" value="1"/>
</dbReference>
<dbReference type="GO" id="GO:0003824">
    <property type="term" value="F:catalytic activity"/>
    <property type="evidence" value="ECO:0007669"/>
    <property type="project" value="InterPro"/>
</dbReference>
<dbReference type="InterPro" id="IPR011037">
    <property type="entry name" value="Pyrv_Knase-like_insert_dom_sf"/>
</dbReference>
<evidence type="ECO:0000313" key="2">
    <source>
        <dbReference type="EMBL" id="AGY92683.1"/>
    </source>
</evidence>
<accession>U5T8E8</accession>
<dbReference type="STRING" id="1335757.SPICUR_08810"/>
<gene>
    <name evidence="2" type="ORF">SPICUR_08810</name>
</gene>
<evidence type="ECO:0000259" key="1">
    <source>
        <dbReference type="PROSITE" id="PS51340"/>
    </source>
</evidence>
<dbReference type="KEGG" id="spiu:SPICUR_08810"/>
<dbReference type="GO" id="GO:0030151">
    <property type="term" value="F:molybdenum ion binding"/>
    <property type="evidence" value="ECO:0007669"/>
    <property type="project" value="InterPro"/>
</dbReference>
<reference evidence="2 3" key="1">
    <citation type="journal article" date="2013" name="BMC Genomics">
        <title>Genomes of "Spiribacter", a streamlined, successful halophilic bacterium.</title>
        <authorList>
            <person name="Lopez-Perez M."/>
            <person name="Ghai R."/>
            <person name="Leon M.J."/>
            <person name="Rodriguez-Olmos A."/>
            <person name="Copa-Patino J.L."/>
            <person name="Soliveri J."/>
            <person name="Sanchez-Porro C."/>
            <person name="Ventosa A."/>
            <person name="Rodriguez-Valera F."/>
        </authorList>
    </citation>
    <scope>NUCLEOTIDE SEQUENCE [LARGE SCALE GENOMIC DNA]</scope>
    <source>
        <strain evidence="2 3">UAH-SP71</strain>
    </source>
</reference>
<dbReference type="InterPro" id="IPR052716">
    <property type="entry name" value="MOSC_domain"/>
</dbReference>
<dbReference type="HOGENOM" id="CLU_104911_2_0_6"/>
<dbReference type="EMBL" id="CP005990">
    <property type="protein sequence ID" value="AGY92683.1"/>
    <property type="molecule type" value="Genomic_DNA"/>
</dbReference>
<dbReference type="Pfam" id="PF03473">
    <property type="entry name" value="MOSC"/>
    <property type="match status" value="1"/>
</dbReference>
<dbReference type="PROSITE" id="PS51340">
    <property type="entry name" value="MOSC"/>
    <property type="match status" value="1"/>
</dbReference>
<dbReference type="PATRIC" id="fig|1335757.3.peg.1714"/>
<organism evidence="2 3">
    <name type="scientific">Spiribacter curvatus</name>
    <dbReference type="NCBI Taxonomy" id="1335757"/>
    <lineage>
        <taxon>Bacteria</taxon>
        <taxon>Pseudomonadati</taxon>
        <taxon>Pseudomonadota</taxon>
        <taxon>Gammaproteobacteria</taxon>
        <taxon>Chromatiales</taxon>
        <taxon>Ectothiorhodospiraceae</taxon>
        <taxon>Spiribacter</taxon>
    </lineage>
</organism>
<dbReference type="OrthoDB" id="1550913at2"/>
<dbReference type="Proteomes" id="UP000017640">
    <property type="component" value="Chromosome"/>
</dbReference>